<protein>
    <submittedName>
        <fullName evidence="2">Uncharacterized protein</fullName>
    </submittedName>
</protein>
<evidence type="ECO:0000313" key="2">
    <source>
        <dbReference type="EMBL" id="ATD06539.1"/>
    </source>
</evidence>
<proteinExistence type="predicted"/>
<sequence length="57" mass="6439">MRKSSSGTRRLEEIEINETTVVEQIIALFLIAILILACDVACYAHLQLAFAKYQVLQ</sequence>
<name>A0ABM6NCQ5_PSEO7</name>
<accession>A0ABM6NCQ5</accession>
<feature type="transmembrane region" description="Helical" evidence="1">
    <location>
        <begin position="21"/>
        <end position="46"/>
    </location>
</feature>
<keyword evidence="1" id="KW-0472">Membrane</keyword>
<organism evidence="2 3">
    <name type="scientific">Pseudoalteromonas piscicida</name>
    <dbReference type="NCBI Taxonomy" id="43662"/>
    <lineage>
        <taxon>Bacteria</taxon>
        <taxon>Pseudomonadati</taxon>
        <taxon>Pseudomonadota</taxon>
        <taxon>Gammaproteobacteria</taxon>
        <taxon>Alteromonadales</taxon>
        <taxon>Pseudoalteromonadaceae</taxon>
        <taxon>Pseudoalteromonas</taxon>
    </lineage>
</organism>
<gene>
    <name evidence="2" type="ORF">PPIS_a1409</name>
</gene>
<keyword evidence="1" id="KW-0812">Transmembrane</keyword>
<evidence type="ECO:0000256" key="1">
    <source>
        <dbReference type="SAM" id="Phobius"/>
    </source>
</evidence>
<keyword evidence="1" id="KW-1133">Transmembrane helix</keyword>
<reference evidence="2 3" key="1">
    <citation type="submission" date="2015-06" db="EMBL/GenBank/DDBJ databases">
        <authorList>
            <person name="Xie B.-B."/>
            <person name="Rong J.-C."/>
            <person name="Qin Q.-L."/>
            <person name="Zhang Y.-Z."/>
        </authorList>
    </citation>
    <scope>NUCLEOTIDE SEQUENCE [LARGE SCALE GENOMIC DNA]</scope>
    <source>
        <strain evidence="2 3">JCM 20779</strain>
    </source>
</reference>
<evidence type="ECO:0000313" key="3">
    <source>
        <dbReference type="Proteomes" id="UP000016521"/>
    </source>
</evidence>
<dbReference type="EMBL" id="CP011924">
    <property type="protein sequence ID" value="ATD06539.1"/>
    <property type="molecule type" value="Genomic_DNA"/>
</dbReference>
<keyword evidence="3" id="KW-1185">Reference proteome</keyword>
<dbReference type="Proteomes" id="UP000016521">
    <property type="component" value="Chromosome I"/>
</dbReference>